<organism evidence="2 3">
    <name type="scientific">Dendrobium thyrsiflorum</name>
    <name type="common">Pinecone-like raceme dendrobium</name>
    <name type="synonym">Orchid</name>
    <dbReference type="NCBI Taxonomy" id="117978"/>
    <lineage>
        <taxon>Eukaryota</taxon>
        <taxon>Viridiplantae</taxon>
        <taxon>Streptophyta</taxon>
        <taxon>Embryophyta</taxon>
        <taxon>Tracheophyta</taxon>
        <taxon>Spermatophyta</taxon>
        <taxon>Magnoliopsida</taxon>
        <taxon>Liliopsida</taxon>
        <taxon>Asparagales</taxon>
        <taxon>Orchidaceae</taxon>
        <taxon>Epidendroideae</taxon>
        <taxon>Malaxideae</taxon>
        <taxon>Dendrobiinae</taxon>
        <taxon>Dendrobium</taxon>
    </lineage>
</organism>
<evidence type="ECO:0000313" key="3">
    <source>
        <dbReference type="Proteomes" id="UP001552299"/>
    </source>
</evidence>
<reference evidence="2 3" key="1">
    <citation type="journal article" date="2024" name="Plant Biotechnol. J.">
        <title>Dendrobium thyrsiflorum genome and its molecular insights into genes involved in important horticultural traits.</title>
        <authorList>
            <person name="Chen B."/>
            <person name="Wang J.Y."/>
            <person name="Zheng P.J."/>
            <person name="Li K.L."/>
            <person name="Liang Y.M."/>
            <person name="Chen X.F."/>
            <person name="Zhang C."/>
            <person name="Zhao X."/>
            <person name="He X."/>
            <person name="Zhang G.Q."/>
            <person name="Liu Z.J."/>
            <person name="Xu Q."/>
        </authorList>
    </citation>
    <scope>NUCLEOTIDE SEQUENCE [LARGE SCALE GENOMIC DNA]</scope>
    <source>
        <strain evidence="2">GZMU011</strain>
    </source>
</reference>
<dbReference type="AlphaFoldDB" id="A0ABD0VUF9"/>
<evidence type="ECO:0000313" key="2">
    <source>
        <dbReference type="EMBL" id="KAL0926367.1"/>
    </source>
</evidence>
<dbReference type="Proteomes" id="UP001552299">
    <property type="component" value="Unassembled WGS sequence"/>
</dbReference>
<comment type="caution">
    <text evidence="2">The sequence shown here is derived from an EMBL/GenBank/DDBJ whole genome shotgun (WGS) entry which is preliminary data.</text>
</comment>
<keyword evidence="3" id="KW-1185">Reference proteome</keyword>
<proteinExistence type="predicted"/>
<protein>
    <submittedName>
        <fullName evidence="2">Uncharacterized protein</fullName>
    </submittedName>
</protein>
<feature type="region of interest" description="Disordered" evidence="1">
    <location>
        <begin position="32"/>
        <end position="51"/>
    </location>
</feature>
<accession>A0ABD0VUF9</accession>
<evidence type="ECO:0000256" key="1">
    <source>
        <dbReference type="SAM" id="MobiDB-lite"/>
    </source>
</evidence>
<name>A0ABD0VUF9_DENTH</name>
<sequence length="117" mass="12827">MTLGPIVSRARLPEHEIVRAEDLAIRPRPHAVHGSRLQIHQNRPRNESSTGRLVVVDVNPLQLQIGRTSVPPGGIDSVLIAHHLPKLRSDLVTALSTLHVKDFSHLSPFCTSSSDSN</sequence>
<dbReference type="EMBL" id="JANQDX010000003">
    <property type="protein sequence ID" value="KAL0926367.1"/>
    <property type="molecule type" value="Genomic_DNA"/>
</dbReference>
<gene>
    <name evidence="2" type="ORF">M5K25_002589</name>
</gene>